<dbReference type="InterPro" id="IPR038508">
    <property type="entry name" value="ArfGAP_dom_sf"/>
</dbReference>
<dbReference type="GO" id="GO:0005737">
    <property type="term" value="C:cytoplasm"/>
    <property type="evidence" value="ECO:0007669"/>
    <property type="project" value="TreeGrafter"/>
</dbReference>
<feature type="region of interest" description="Disordered" evidence="2">
    <location>
        <begin position="392"/>
        <end position="504"/>
    </location>
</feature>
<dbReference type="PROSITE" id="PS50115">
    <property type="entry name" value="ARFGAP"/>
    <property type="match status" value="1"/>
</dbReference>
<feature type="compositionally biased region" description="Low complexity" evidence="2">
    <location>
        <begin position="542"/>
        <end position="553"/>
    </location>
</feature>
<feature type="compositionally biased region" description="Polar residues" evidence="2">
    <location>
        <begin position="429"/>
        <end position="440"/>
    </location>
</feature>
<dbReference type="InterPro" id="IPR051718">
    <property type="entry name" value="ARF_GTPase-activating"/>
</dbReference>
<keyword evidence="1" id="KW-0863">Zinc-finger</keyword>
<feature type="domain" description="Arf-GAP" evidence="3">
    <location>
        <begin position="14"/>
        <end position="136"/>
    </location>
</feature>
<dbReference type="SMART" id="SM00105">
    <property type="entry name" value="ArfGap"/>
    <property type="match status" value="1"/>
</dbReference>
<feature type="compositionally biased region" description="Low complexity" evidence="2">
    <location>
        <begin position="138"/>
        <end position="180"/>
    </location>
</feature>
<reference evidence="4 5" key="1">
    <citation type="submission" date="2019-04" db="EMBL/GenBank/DDBJ databases">
        <title>Comparative genomics and transcriptomics to analyze fruiting body development in filamentous ascomycetes.</title>
        <authorList>
            <consortium name="DOE Joint Genome Institute"/>
            <person name="Lutkenhaus R."/>
            <person name="Traeger S."/>
            <person name="Breuer J."/>
            <person name="Kuo A."/>
            <person name="Lipzen A."/>
            <person name="Pangilinan J."/>
            <person name="Dilworth D."/>
            <person name="Sandor L."/>
            <person name="Poggeler S."/>
            <person name="Barry K."/>
            <person name="Grigoriev I.V."/>
            <person name="Nowrousian M."/>
        </authorList>
    </citation>
    <scope>NUCLEOTIDE SEQUENCE [LARGE SCALE GENOMIC DNA]</scope>
    <source>
        <strain evidence="4 5">CBS 389.68</strain>
    </source>
</reference>
<dbReference type="FunFam" id="1.10.220.150:FF:000026">
    <property type="entry name" value="GTPase activating protein for Arf, putative"/>
    <property type="match status" value="1"/>
</dbReference>
<name>A0A4S2MNZ5_9PEZI</name>
<feature type="compositionally biased region" description="Low complexity" evidence="2">
    <location>
        <begin position="416"/>
        <end position="428"/>
    </location>
</feature>
<feature type="compositionally biased region" description="Low complexity" evidence="2">
    <location>
        <begin position="441"/>
        <end position="475"/>
    </location>
</feature>
<organism evidence="4 5">
    <name type="scientific">Ascodesmis nigricans</name>
    <dbReference type="NCBI Taxonomy" id="341454"/>
    <lineage>
        <taxon>Eukaryota</taxon>
        <taxon>Fungi</taxon>
        <taxon>Dikarya</taxon>
        <taxon>Ascomycota</taxon>
        <taxon>Pezizomycotina</taxon>
        <taxon>Pezizomycetes</taxon>
        <taxon>Pezizales</taxon>
        <taxon>Ascodesmidaceae</taxon>
        <taxon>Ascodesmis</taxon>
    </lineage>
</organism>
<sequence>MSSSSKRHQARNERALQDLIKGVPGNDRCADCGTRNPAWASWNLGIFLCIRCASLHRKLGTHVSKVKSISMDAWTNEQVDTMKKNGNTKSNAFYNPDSAKHPPPLSSEDSDSQLERYIRQKYEYKTFRKEAEQAASSSGASFGASKLSGSTSTSVSAGLSVPKGSKSSGKRSISSMFRGSSSKDKASQILGGTPYTDSNRTKAPVQFPHGMVILSPQEKFSDQLASLHDMGFTNDAQNIKVLEQTNGIMLDTVDILVRLNRTQEQRPEPPPKNDPPAVKQPLGLGLTVQKTGPAAIGRNITGGSNNPFDALDKEEPPLPPIPVAPALQAVQTGGSAPMVLSQTPQNLAMMGYQNTGQSLPVFHHQQQQMQTLQPFATGASLPVQFHQQQQIQQIHQQHTSQWPPQQLLSMNGTGYPQQQQQQPLQPQQTAFNLTPLQSSNPYSPTLTSPASSSTFSANPYQQQLSPQHQQQQFSSPPQPQSPFYPPQQQTQNPYSPSYPPQQQQRIDKSQILALYGTPQLAPQQPQQINHTPIPISSPPAPTQSSAQRQQQQQKPAVGSNNPFLMMGGGRGMAVRESVDWGYNGAVNGGGGQGERSGGQGGRCSPDAFASLAFGGR</sequence>
<proteinExistence type="predicted"/>
<feature type="compositionally biased region" description="Pro residues" evidence="2">
    <location>
        <begin position="476"/>
        <end position="485"/>
    </location>
</feature>
<dbReference type="SUPFAM" id="SSF46934">
    <property type="entry name" value="UBA-like"/>
    <property type="match status" value="1"/>
</dbReference>
<keyword evidence="5" id="KW-1185">Reference proteome</keyword>
<dbReference type="Pfam" id="PF01412">
    <property type="entry name" value="ArfGap"/>
    <property type="match status" value="1"/>
</dbReference>
<evidence type="ECO:0000259" key="3">
    <source>
        <dbReference type="PROSITE" id="PS50115"/>
    </source>
</evidence>
<dbReference type="PANTHER" id="PTHR45705:SF7">
    <property type="entry name" value="ACTIVATING PROTEIN FOR ARF, PUTATIVE (AFU_ORTHOLOGUE AFUA_4G09120)-RELATED"/>
    <property type="match status" value="1"/>
</dbReference>
<dbReference type="OrthoDB" id="10266696at2759"/>
<evidence type="ECO:0000256" key="2">
    <source>
        <dbReference type="SAM" id="MobiDB-lite"/>
    </source>
</evidence>
<gene>
    <name evidence="4" type="ORF">EX30DRAFT_397431</name>
</gene>
<feature type="compositionally biased region" description="Gly residues" evidence="2">
    <location>
        <begin position="586"/>
        <end position="601"/>
    </location>
</feature>
<feature type="region of interest" description="Disordered" evidence="2">
    <location>
        <begin position="522"/>
        <end position="569"/>
    </location>
</feature>
<feature type="region of interest" description="Disordered" evidence="2">
    <location>
        <begin position="583"/>
        <end position="616"/>
    </location>
</feature>
<protein>
    <submittedName>
        <fullName evidence="4">ArfGap-domain-containing protein</fullName>
    </submittedName>
</protein>
<dbReference type="STRING" id="341454.A0A4S2MNZ5"/>
<feature type="compositionally biased region" description="Polar residues" evidence="2">
    <location>
        <begin position="399"/>
        <end position="415"/>
    </location>
</feature>
<evidence type="ECO:0000313" key="4">
    <source>
        <dbReference type="EMBL" id="TGZ78896.1"/>
    </source>
</evidence>
<evidence type="ECO:0000256" key="1">
    <source>
        <dbReference type="PROSITE-ProRule" id="PRU00288"/>
    </source>
</evidence>
<dbReference type="Gene3D" id="1.10.8.10">
    <property type="entry name" value="DNA helicase RuvA subunit, C-terminal domain"/>
    <property type="match status" value="1"/>
</dbReference>
<dbReference type="EMBL" id="ML220136">
    <property type="protein sequence ID" value="TGZ78896.1"/>
    <property type="molecule type" value="Genomic_DNA"/>
</dbReference>
<dbReference type="PRINTS" id="PR00405">
    <property type="entry name" value="REVINTRACTNG"/>
</dbReference>
<dbReference type="Proteomes" id="UP000298138">
    <property type="component" value="Unassembled WGS sequence"/>
</dbReference>
<dbReference type="InterPro" id="IPR001164">
    <property type="entry name" value="ArfGAP_dom"/>
</dbReference>
<evidence type="ECO:0000313" key="5">
    <source>
        <dbReference type="Proteomes" id="UP000298138"/>
    </source>
</evidence>
<feature type="region of interest" description="Disordered" evidence="2">
    <location>
        <begin position="82"/>
        <end position="112"/>
    </location>
</feature>
<dbReference type="InterPro" id="IPR009060">
    <property type="entry name" value="UBA-like_sf"/>
</dbReference>
<dbReference type="InParanoid" id="A0A4S2MNZ5"/>
<dbReference type="GO" id="GO:0008270">
    <property type="term" value="F:zinc ion binding"/>
    <property type="evidence" value="ECO:0007669"/>
    <property type="project" value="UniProtKB-KW"/>
</dbReference>
<dbReference type="AlphaFoldDB" id="A0A4S2MNZ5"/>
<dbReference type="GO" id="GO:0005096">
    <property type="term" value="F:GTPase activator activity"/>
    <property type="evidence" value="ECO:0007669"/>
    <property type="project" value="InterPro"/>
</dbReference>
<accession>A0A4S2MNZ5</accession>
<dbReference type="CDD" id="cd08204">
    <property type="entry name" value="ArfGap"/>
    <property type="match status" value="1"/>
</dbReference>
<dbReference type="SUPFAM" id="SSF57863">
    <property type="entry name" value="ArfGap/RecO-like zinc finger"/>
    <property type="match status" value="1"/>
</dbReference>
<feature type="region of interest" description="Disordered" evidence="2">
    <location>
        <begin position="138"/>
        <end position="201"/>
    </location>
</feature>
<keyword evidence="1" id="KW-0479">Metal-binding</keyword>
<feature type="compositionally biased region" description="Low complexity" evidence="2">
    <location>
        <begin position="486"/>
        <end position="504"/>
    </location>
</feature>
<keyword evidence="1" id="KW-0862">Zinc</keyword>
<dbReference type="Gene3D" id="1.10.220.150">
    <property type="entry name" value="Arf GTPase activating protein"/>
    <property type="match status" value="1"/>
</dbReference>
<feature type="compositionally biased region" description="Polar residues" evidence="2">
    <location>
        <begin position="82"/>
        <end position="93"/>
    </location>
</feature>
<dbReference type="PANTHER" id="PTHR45705">
    <property type="entry name" value="FI20236P1"/>
    <property type="match status" value="1"/>
</dbReference>
<dbReference type="InterPro" id="IPR037278">
    <property type="entry name" value="ARFGAP/RecO"/>
</dbReference>